<accession>A0AA40EA77</accession>
<organism evidence="2 3">
    <name type="scientific">Lasiosphaeris hirsuta</name>
    <dbReference type="NCBI Taxonomy" id="260670"/>
    <lineage>
        <taxon>Eukaryota</taxon>
        <taxon>Fungi</taxon>
        <taxon>Dikarya</taxon>
        <taxon>Ascomycota</taxon>
        <taxon>Pezizomycotina</taxon>
        <taxon>Sordariomycetes</taxon>
        <taxon>Sordariomycetidae</taxon>
        <taxon>Sordariales</taxon>
        <taxon>Lasiosphaeriaceae</taxon>
        <taxon>Lasiosphaeris</taxon>
    </lineage>
</organism>
<dbReference type="SUPFAM" id="SSF51735">
    <property type="entry name" value="NAD(P)-binding Rossmann-fold domains"/>
    <property type="match status" value="1"/>
</dbReference>
<evidence type="ECO:0000313" key="2">
    <source>
        <dbReference type="EMBL" id="KAK0729786.1"/>
    </source>
</evidence>
<dbReference type="Pfam" id="PF00106">
    <property type="entry name" value="adh_short"/>
    <property type="match status" value="1"/>
</dbReference>
<dbReference type="Gene3D" id="3.40.50.720">
    <property type="entry name" value="NAD(P)-binding Rossmann-like Domain"/>
    <property type="match status" value="1"/>
</dbReference>
<comment type="similarity">
    <text evidence="1">Belongs to the short-chain dehydrogenases/reductases (SDR) family.</text>
</comment>
<dbReference type="PANTHER" id="PTHR43544">
    <property type="entry name" value="SHORT-CHAIN DEHYDROGENASE/REDUCTASE"/>
    <property type="match status" value="1"/>
</dbReference>
<dbReference type="GO" id="GO:0016491">
    <property type="term" value="F:oxidoreductase activity"/>
    <property type="evidence" value="ECO:0007669"/>
    <property type="project" value="TreeGrafter"/>
</dbReference>
<dbReference type="InterPro" id="IPR036291">
    <property type="entry name" value="NAD(P)-bd_dom_sf"/>
</dbReference>
<comment type="caution">
    <text evidence="2">The sequence shown here is derived from an EMBL/GenBank/DDBJ whole genome shotgun (WGS) entry which is preliminary data.</text>
</comment>
<proteinExistence type="inferred from homology"/>
<dbReference type="InterPro" id="IPR051468">
    <property type="entry name" value="Fungal_SecMetab_SDRs"/>
</dbReference>
<dbReference type="InterPro" id="IPR002347">
    <property type="entry name" value="SDR_fam"/>
</dbReference>
<evidence type="ECO:0000313" key="3">
    <source>
        <dbReference type="Proteomes" id="UP001172102"/>
    </source>
</evidence>
<reference evidence="2" key="1">
    <citation type="submission" date="2023-06" db="EMBL/GenBank/DDBJ databases">
        <title>Genome-scale phylogeny and comparative genomics of the fungal order Sordariales.</title>
        <authorList>
            <consortium name="Lawrence Berkeley National Laboratory"/>
            <person name="Hensen N."/>
            <person name="Bonometti L."/>
            <person name="Westerberg I."/>
            <person name="Brannstrom I.O."/>
            <person name="Guillou S."/>
            <person name="Cros-Aarteil S."/>
            <person name="Calhoun S."/>
            <person name="Haridas S."/>
            <person name="Kuo A."/>
            <person name="Mondo S."/>
            <person name="Pangilinan J."/>
            <person name="Riley R."/>
            <person name="Labutti K."/>
            <person name="Andreopoulos B."/>
            <person name="Lipzen A."/>
            <person name="Chen C."/>
            <person name="Yanf M."/>
            <person name="Daum C."/>
            <person name="Ng V."/>
            <person name="Clum A."/>
            <person name="Steindorff A."/>
            <person name="Ohm R."/>
            <person name="Martin F."/>
            <person name="Silar P."/>
            <person name="Natvig D."/>
            <person name="Lalanne C."/>
            <person name="Gautier V."/>
            <person name="Ament-Velasquez S.L."/>
            <person name="Kruys A."/>
            <person name="Hutchinson M.I."/>
            <person name="Powell A.J."/>
            <person name="Barry K."/>
            <person name="Miller A.N."/>
            <person name="Grigoriev I.V."/>
            <person name="Debuchy R."/>
            <person name="Gladieux P."/>
            <person name="Thoren M.H."/>
            <person name="Johannesson H."/>
        </authorList>
    </citation>
    <scope>NUCLEOTIDE SEQUENCE</scope>
    <source>
        <strain evidence="2">SMH4607-1</strain>
    </source>
</reference>
<evidence type="ECO:0000256" key="1">
    <source>
        <dbReference type="ARBA" id="ARBA00006484"/>
    </source>
</evidence>
<keyword evidence="3" id="KW-1185">Reference proteome</keyword>
<gene>
    <name evidence="2" type="ORF">B0H67DRAFT_547872</name>
</gene>
<dbReference type="PANTHER" id="PTHR43544:SF12">
    <property type="entry name" value="NAD(P)-BINDING ROSSMANN-FOLD SUPERFAMILY PROTEIN"/>
    <property type="match status" value="1"/>
</dbReference>
<dbReference type="Proteomes" id="UP001172102">
    <property type="component" value="Unassembled WGS sequence"/>
</dbReference>
<sequence length="270" mass="29436">MSRPWILLCPSTRGIGFHLTRHLLRTTRIPILATARSPDHPSVRSALLAGLINEDDDPSGRLEVVTADVTAEPTIAAAARRAHTLFPPQTHHLHLAFALPGILHPEKSPAAIDYAKALETFKVNTLGPMLLMKHFEAFLPRKGTVMDLEGTGGSVPRHALWVNMSARVGSVSDNRLGGWFSYRGSKAAVNSLAKSLDRQLVTRSGNNAMAVAYHPGTVKTELSREFWGSAANDMLLDPEVAVEKMANVITALGLEQRGRCWDYKGQEVPP</sequence>
<dbReference type="EMBL" id="JAUKUA010000001">
    <property type="protein sequence ID" value="KAK0729786.1"/>
    <property type="molecule type" value="Genomic_DNA"/>
</dbReference>
<name>A0AA40EA77_9PEZI</name>
<dbReference type="GO" id="GO:0005737">
    <property type="term" value="C:cytoplasm"/>
    <property type="evidence" value="ECO:0007669"/>
    <property type="project" value="TreeGrafter"/>
</dbReference>
<protein>
    <submittedName>
        <fullName evidence="2">Oxidoreductase</fullName>
    </submittedName>
</protein>
<dbReference type="AlphaFoldDB" id="A0AA40EA77"/>